<accession>A0A1R4H0E2</accession>
<dbReference type="AlphaFoldDB" id="A0A1R4H0E2"/>
<dbReference type="EMBL" id="FUKI01000022">
    <property type="protein sequence ID" value="SJM89708.1"/>
    <property type="molecule type" value="Genomic_DNA"/>
</dbReference>
<protein>
    <submittedName>
        <fullName evidence="1">Uncharacterized protein</fullName>
    </submittedName>
</protein>
<reference evidence="2" key="1">
    <citation type="submission" date="2017-02" db="EMBL/GenBank/DDBJ databases">
        <authorList>
            <person name="Daims H."/>
        </authorList>
    </citation>
    <scope>NUCLEOTIDE SEQUENCE [LARGE SCALE GENOMIC DNA]</scope>
</reference>
<sequence>MCTLDSTLFPFIDIDQGIVLILTI</sequence>
<evidence type="ECO:0000313" key="2">
    <source>
        <dbReference type="Proteomes" id="UP000195667"/>
    </source>
</evidence>
<evidence type="ECO:0000313" key="1">
    <source>
        <dbReference type="EMBL" id="SJM89708.1"/>
    </source>
</evidence>
<name>A0A1R4H0E2_9GAMM</name>
<proteinExistence type="predicted"/>
<gene>
    <name evidence="1" type="ORF">CRENPOLYSF1_1180023</name>
</gene>
<dbReference type="Proteomes" id="UP000195667">
    <property type="component" value="Unassembled WGS sequence"/>
</dbReference>
<keyword evidence="2" id="KW-1185">Reference proteome</keyword>
<organism evidence="1 2">
    <name type="scientific">Crenothrix polyspora</name>
    <dbReference type="NCBI Taxonomy" id="360316"/>
    <lineage>
        <taxon>Bacteria</taxon>
        <taxon>Pseudomonadati</taxon>
        <taxon>Pseudomonadota</taxon>
        <taxon>Gammaproteobacteria</taxon>
        <taxon>Methylococcales</taxon>
        <taxon>Crenotrichaceae</taxon>
        <taxon>Crenothrix</taxon>
    </lineage>
</organism>